<evidence type="ECO:0000256" key="12">
    <source>
        <dbReference type="ARBA" id="ARBA00033708"/>
    </source>
</evidence>
<evidence type="ECO:0000256" key="14">
    <source>
        <dbReference type="SAM" id="Phobius"/>
    </source>
</evidence>
<dbReference type="GO" id="GO:0015293">
    <property type="term" value="F:symporter activity"/>
    <property type="evidence" value="ECO:0007669"/>
    <property type="project" value="UniProtKB-KW"/>
</dbReference>
<dbReference type="Gene3D" id="1.20.1730.10">
    <property type="entry name" value="Sodium/glucose cotransporter"/>
    <property type="match status" value="1"/>
</dbReference>
<comment type="similarity">
    <text evidence="2 13">Belongs to the sodium:solute symporter (SSF) (TC 2.A.21) family.</text>
</comment>
<evidence type="ECO:0000256" key="6">
    <source>
        <dbReference type="ARBA" id="ARBA00022847"/>
    </source>
</evidence>
<dbReference type="InterPro" id="IPR038377">
    <property type="entry name" value="Na/Glc_symporter_sf"/>
</dbReference>
<feature type="transmembrane region" description="Helical" evidence="14">
    <location>
        <begin position="45"/>
        <end position="69"/>
    </location>
</feature>
<dbReference type="GO" id="GO:0006814">
    <property type="term" value="P:sodium ion transport"/>
    <property type="evidence" value="ECO:0007669"/>
    <property type="project" value="UniProtKB-KW"/>
</dbReference>
<evidence type="ECO:0000256" key="2">
    <source>
        <dbReference type="ARBA" id="ARBA00006434"/>
    </source>
</evidence>
<feature type="transmembrane region" description="Helical" evidence="14">
    <location>
        <begin position="180"/>
        <end position="200"/>
    </location>
</feature>
<keyword evidence="3" id="KW-0813">Transport</keyword>
<evidence type="ECO:0000313" key="15">
    <source>
        <dbReference type="EMBL" id="ROQ89552.1"/>
    </source>
</evidence>
<keyword evidence="16" id="KW-1185">Reference proteome</keyword>
<dbReference type="Proteomes" id="UP000276223">
    <property type="component" value="Unassembled WGS sequence"/>
</dbReference>
<comment type="subcellular location">
    <subcellularLocation>
        <location evidence="1">Cell membrane</location>
        <topology evidence="1">Multi-pass membrane protein</topology>
    </subcellularLocation>
</comment>
<dbReference type="PANTHER" id="PTHR48086:SF3">
    <property type="entry name" value="SODIUM_PROLINE SYMPORTER"/>
    <property type="match status" value="1"/>
</dbReference>
<evidence type="ECO:0000256" key="7">
    <source>
        <dbReference type="ARBA" id="ARBA00022989"/>
    </source>
</evidence>
<keyword evidence="9" id="KW-0406">Ion transport</keyword>
<feature type="transmembrane region" description="Helical" evidence="14">
    <location>
        <begin position="397"/>
        <end position="414"/>
    </location>
</feature>
<evidence type="ECO:0000313" key="16">
    <source>
        <dbReference type="Proteomes" id="UP000276223"/>
    </source>
</evidence>
<dbReference type="GO" id="GO:0005886">
    <property type="term" value="C:plasma membrane"/>
    <property type="evidence" value="ECO:0007669"/>
    <property type="project" value="UniProtKB-SubCell"/>
</dbReference>
<keyword evidence="11" id="KW-0739">Sodium transport</keyword>
<keyword evidence="5 14" id="KW-0812">Transmembrane</keyword>
<keyword evidence="7 14" id="KW-1133">Transmembrane helix</keyword>
<dbReference type="PROSITE" id="PS50283">
    <property type="entry name" value="NA_SOLUT_SYMP_3"/>
    <property type="match status" value="1"/>
</dbReference>
<comment type="caution">
    <text evidence="15">The sequence shown here is derived from an EMBL/GenBank/DDBJ whole genome shotgun (WGS) entry which is preliminary data.</text>
</comment>
<accession>A0A3N1UDR5</accession>
<dbReference type="OrthoDB" id="8951256at2"/>
<evidence type="ECO:0000256" key="5">
    <source>
        <dbReference type="ARBA" id="ARBA00022692"/>
    </source>
</evidence>
<keyword evidence="6" id="KW-0769">Symport</keyword>
<evidence type="ECO:0000256" key="4">
    <source>
        <dbReference type="ARBA" id="ARBA00022475"/>
    </source>
</evidence>
<dbReference type="InterPro" id="IPR001734">
    <property type="entry name" value="Na/solute_symporter"/>
</dbReference>
<keyword evidence="10 14" id="KW-0472">Membrane</keyword>
<feature type="transmembrane region" description="Helical" evidence="14">
    <location>
        <begin position="236"/>
        <end position="262"/>
    </location>
</feature>
<dbReference type="PANTHER" id="PTHR48086">
    <property type="entry name" value="SODIUM/PROLINE SYMPORTER-RELATED"/>
    <property type="match status" value="1"/>
</dbReference>
<keyword evidence="4" id="KW-1003">Cell membrane</keyword>
<evidence type="ECO:0000256" key="3">
    <source>
        <dbReference type="ARBA" id="ARBA00022448"/>
    </source>
</evidence>
<feature type="transmembrane region" description="Helical" evidence="14">
    <location>
        <begin position="117"/>
        <end position="149"/>
    </location>
</feature>
<dbReference type="RefSeq" id="WP_123291527.1">
    <property type="nucleotide sequence ID" value="NZ_RJVA01000017.1"/>
</dbReference>
<evidence type="ECO:0000256" key="9">
    <source>
        <dbReference type="ARBA" id="ARBA00023065"/>
    </source>
</evidence>
<dbReference type="InterPro" id="IPR050277">
    <property type="entry name" value="Sodium:Solute_Symporter"/>
</dbReference>
<feature type="transmembrane region" description="Helical" evidence="14">
    <location>
        <begin position="348"/>
        <end position="376"/>
    </location>
</feature>
<feature type="transmembrane region" description="Helical" evidence="14">
    <location>
        <begin position="6"/>
        <end position="24"/>
    </location>
</feature>
<evidence type="ECO:0000256" key="1">
    <source>
        <dbReference type="ARBA" id="ARBA00004651"/>
    </source>
</evidence>
<evidence type="ECO:0000256" key="13">
    <source>
        <dbReference type="RuleBase" id="RU362091"/>
    </source>
</evidence>
<dbReference type="AlphaFoldDB" id="A0A3N1UDR5"/>
<feature type="transmembrane region" description="Helical" evidence="14">
    <location>
        <begin position="274"/>
        <end position="299"/>
    </location>
</feature>
<proteinExistence type="inferred from homology"/>
<gene>
    <name evidence="15" type="ORF">EDC27_3088</name>
</gene>
<feature type="transmembrane region" description="Helical" evidence="14">
    <location>
        <begin position="155"/>
        <end position="173"/>
    </location>
</feature>
<organism evidence="15 16">
    <name type="scientific">Desulfosoma caldarium</name>
    <dbReference type="NCBI Taxonomy" id="610254"/>
    <lineage>
        <taxon>Bacteria</taxon>
        <taxon>Pseudomonadati</taxon>
        <taxon>Thermodesulfobacteriota</taxon>
        <taxon>Syntrophobacteria</taxon>
        <taxon>Syntrophobacterales</taxon>
        <taxon>Syntrophobacteraceae</taxon>
        <taxon>Desulfosoma</taxon>
    </lineage>
</organism>
<evidence type="ECO:0000256" key="11">
    <source>
        <dbReference type="ARBA" id="ARBA00023201"/>
    </source>
</evidence>
<reference evidence="15 16" key="1">
    <citation type="submission" date="2018-11" db="EMBL/GenBank/DDBJ databases">
        <title>Genomic Encyclopedia of Type Strains, Phase IV (KMG-IV): sequencing the most valuable type-strain genomes for metagenomic binning, comparative biology and taxonomic classification.</title>
        <authorList>
            <person name="Goeker M."/>
        </authorList>
    </citation>
    <scope>NUCLEOTIDE SEQUENCE [LARGE SCALE GENOMIC DNA]</scope>
    <source>
        <strain evidence="15 16">DSM 22027</strain>
    </source>
</reference>
<dbReference type="EMBL" id="RJVA01000017">
    <property type="protein sequence ID" value="ROQ89552.1"/>
    <property type="molecule type" value="Genomic_DNA"/>
</dbReference>
<feature type="transmembrane region" description="Helical" evidence="14">
    <location>
        <begin position="426"/>
        <end position="445"/>
    </location>
</feature>
<feature type="transmembrane region" description="Helical" evidence="14">
    <location>
        <begin position="494"/>
        <end position="512"/>
    </location>
</feature>
<feature type="transmembrane region" description="Helical" evidence="14">
    <location>
        <begin position="452"/>
        <end position="471"/>
    </location>
</feature>
<protein>
    <submittedName>
        <fullName evidence="15">SSS family solute:Na+ symporter</fullName>
    </submittedName>
</protein>
<dbReference type="Pfam" id="PF00474">
    <property type="entry name" value="SSF"/>
    <property type="match status" value="1"/>
</dbReference>
<feature type="transmembrane region" description="Helical" evidence="14">
    <location>
        <begin position="75"/>
        <end position="97"/>
    </location>
</feature>
<name>A0A3N1UDR5_9BACT</name>
<keyword evidence="8" id="KW-0915">Sodium</keyword>
<evidence type="ECO:0000256" key="10">
    <source>
        <dbReference type="ARBA" id="ARBA00023136"/>
    </source>
</evidence>
<evidence type="ECO:0000256" key="8">
    <source>
        <dbReference type="ARBA" id="ARBA00023053"/>
    </source>
</evidence>
<comment type="catalytic activity">
    <reaction evidence="12">
        <text>L-proline(in) + Na(+)(in) = L-proline(out) + Na(+)(out)</text>
        <dbReference type="Rhea" id="RHEA:28967"/>
        <dbReference type="ChEBI" id="CHEBI:29101"/>
        <dbReference type="ChEBI" id="CHEBI:60039"/>
    </reaction>
</comment>
<sequence length="531" mass="57482">MGANPVVILGALIYFAIVIGIGYYTRKAALNASDYYVAGRKVGPLVNGAALASTYLSPASFLGLPAFIFLLGYPFWWALVGIIGGMPIATLLTAAPLRKYAPTSFTDYYADRYDTKWMRLIAGIPTLIAGLAYVTLSIVGTALFMLAILKLNFNISVVIGALVVFIYVFYGGMVATTWSAAFQGVTMAVAAVIGAIYTIAHYGGLNAMTDAILSVTPNFFNAPYVSEKPSHALMGMWTGIVGFYFTWHFGFAAMPYTVVRFFTAQDIKSARRSVFWAVFFGGAMYVGLIIIGSAARVLIETLHPFMSVEGVKDALGVLKHMKGVYGVGGAAVTDYSMIAAMEGLKSPLLLAVICAGGLAIAMSTAAGWTMVLNVLLGRDLIGKVFGSKWPEEKPVQVTRLMTLIIIVVCTLVAFNPPALVLDISGAAFIVVLCSVGPPLVLGLWWDRANTTAAAINIIVMTVLSTFSWLYAKYQLGSPHWFFLSKKGGLVTPHQFYWVFVGFIFFILVSLVTKPNRPEVIQKYSYDLRPEQ</sequence>